<keyword evidence="2" id="KW-1185">Reference proteome</keyword>
<dbReference type="InterPro" id="IPR025342">
    <property type="entry name" value="DUF4248"/>
</dbReference>
<evidence type="ECO:0000313" key="2">
    <source>
        <dbReference type="Proteomes" id="UP000620874"/>
    </source>
</evidence>
<sequence>MNRNQPPNTDLNRTFGVKELAVLYFPNIAPRSASTRLKKWIMTTPALLAELAKTNYRPTARILTPRQVHMITDEFGEP</sequence>
<dbReference type="Pfam" id="PF14053">
    <property type="entry name" value="DUF4248"/>
    <property type="match status" value="1"/>
</dbReference>
<comment type="caution">
    <text evidence="1">The sequence shown here is derived from an EMBL/GenBank/DDBJ whole genome shotgun (WGS) entry which is preliminary data.</text>
</comment>
<accession>A0ABR8YAC7</accession>
<evidence type="ECO:0000313" key="1">
    <source>
        <dbReference type="EMBL" id="MBD8041167.1"/>
    </source>
</evidence>
<proteinExistence type="predicted"/>
<reference evidence="1 2" key="1">
    <citation type="submission" date="2020-08" db="EMBL/GenBank/DDBJ databases">
        <title>A Genomic Blueprint of the Chicken Gut Microbiome.</title>
        <authorList>
            <person name="Gilroy R."/>
            <person name="Ravi A."/>
            <person name="Getino M."/>
            <person name="Pursley I."/>
            <person name="Horton D.L."/>
            <person name="Alikhan N.-F."/>
            <person name="Baker D."/>
            <person name="Gharbi K."/>
            <person name="Hall N."/>
            <person name="Watson M."/>
            <person name="Adriaenssens E.M."/>
            <person name="Foster-Nyarko E."/>
            <person name="Jarju S."/>
            <person name="Secka A."/>
            <person name="Antonio M."/>
            <person name="Oren A."/>
            <person name="Chaudhuri R."/>
            <person name="La Ragione R.M."/>
            <person name="Hildebrand F."/>
            <person name="Pallen M.J."/>
        </authorList>
    </citation>
    <scope>NUCLEOTIDE SEQUENCE [LARGE SCALE GENOMIC DNA]</scope>
    <source>
        <strain evidence="1 2">Sa1CVN1</strain>
    </source>
</reference>
<dbReference type="Proteomes" id="UP000620874">
    <property type="component" value="Unassembled WGS sequence"/>
</dbReference>
<organism evidence="1 2">
    <name type="scientific">Phocaeicola intestinalis</name>
    <dbReference type="NCBI Taxonomy" id="2762212"/>
    <lineage>
        <taxon>Bacteria</taxon>
        <taxon>Pseudomonadati</taxon>
        <taxon>Bacteroidota</taxon>
        <taxon>Bacteroidia</taxon>
        <taxon>Bacteroidales</taxon>
        <taxon>Bacteroidaceae</taxon>
        <taxon>Phocaeicola</taxon>
    </lineage>
</organism>
<dbReference type="EMBL" id="JACSPP010000041">
    <property type="protein sequence ID" value="MBD8041167.1"/>
    <property type="molecule type" value="Genomic_DNA"/>
</dbReference>
<protein>
    <submittedName>
        <fullName evidence="1">DUF4248 domain-containing protein</fullName>
    </submittedName>
</protein>
<name>A0ABR8YAC7_9BACT</name>
<dbReference type="RefSeq" id="WP_191764537.1">
    <property type="nucleotide sequence ID" value="NZ_JACSPP010000041.1"/>
</dbReference>
<gene>
    <name evidence="1" type="ORF">H9625_12115</name>
</gene>